<comment type="caution">
    <text evidence="2">The sequence shown here is derived from an EMBL/GenBank/DDBJ whole genome shotgun (WGS) entry which is preliminary data.</text>
</comment>
<evidence type="ECO:0000313" key="2">
    <source>
        <dbReference type="EMBL" id="KAJ1130610.1"/>
    </source>
</evidence>
<dbReference type="EMBL" id="JANPWB010000011">
    <property type="protein sequence ID" value="KAJ1130610.1"/>
    <property type="molecule type" value="Genomic_DNA"/>
</dbReference>
<sequence>MAPQVLADPHRRRSVRKAINKERGGRRPQHLSGTPLCSNGADRHTLSLPAPGPHGTTTAPAPPLMRCPPGPSTIPRPVYPRARPPAPLLPHSLPGAPPRPADGPQRSQLQFID</sequence>
<feature type="compositionally biased region" description="Pro residues" evidence="1">
    <location>
        <begin position="60"/>
        <end position="88"/>
    </location>
</feature>
<reference evidence="2" key="1">
    <citation type="journal article" date="2022" name="bioRxiv">
        <title>Sequencing and chromosome-scale assembly of the giantPleurodeles waltlgenome.</title>
        <authorList>
            <person name="Brown T."/>
            <person name="Elewa A."/>
            <person name="Iarovenko S."/>
            <person name="Subramanian E."/>
            <person name="Araus A.J."/>
            <person name="Petzold A."/>
            <person name="Susuki M."/>
            <person name="Suzuki K.-i.T."/>
            <person name="Hayashi T."/>
            <person name="Toyoda A."/>
            <person name="Oliveira C."/>
            <person name="Osipova E."/>
            <person name="Leigh N.D."/>
            <person name="Simon A."/>
            <person name="Yun M.H."/>
        </authorList>
    </citation>
    <scope>NUCLEOTIDE SEQUENCE</scope>
    <source>
        <strain evidence="2">20211129_DDA</strain>
        <tissue evidence="2">Liver</tissue>
    </source>
</reference>
<evidence type="ECO:0000256" key="1">
    <source>
        <dbReference type="SAM" id="MobiDB-lite"/>
    </source>
</evidence>
<organism evidence="2 3">
    <name type="scientific">Pleurodeles waltl</name>
    <name type="common">Iberian ribbed newt</name>
    <dbReference type="NCBI Taxonomy" id="8319"/>
    <lineage>
        <taxon>Eukaryota</taxon>
        <taxon>Metazoa</taxon>
        <taxon>Chordata</taxon>
        <taxon>Craniata</taxon>
        <taxon>Vertebrata</taxon>
        <taxon>Euteleostomi</taxon>
        <taxon>Amphibia</taxon>
        <taxon>Batrachia</taxon>
        <taxon>Caudata</taxon>
        <taxon>Salamandroidea</taxon>
        <taxon>Salamandridae</taxon>
        <taxon>Pleurodelinae</taxon>
        <taxon>Pleurodeles</taxon>
    </lineage>
</organism>
<feature type="region of interest" description="Disordered" evidence="1">
    <location>
        <begin position="1"/>
        <end position="113"/>
    </location>
</feature>
<name>A0AAV7PY66_PLEWA</name>
<evidence type="ECO:0000313" key="3">
    <source>
        <dbReference type="Proteomes" id="UP001066276"/>
    </source>
</evidence>
<proteinExistence type="predicted"/>
<dbReference type="AlphaFoldDB" id="A0AAV7PY66"/>
<dbReference type="Proteomes" id="UP001066276">
    <property type="component" value="Chromosome 7"/>
</dbReference>
<keyword evidence="3" id="KW-1185">Reference proteome</keyword>
<gene>
    <name evidence="2" type="ORF">NDU88_008961</name>
</gene>
<protein>
    <submittedName>
        <fullName evidence="2">Uncharacterized protein</fullName>
    </submittedName>
</protein>
<accession>A0AAV7PY66</accession>